<dbReference type="VEuPathDB" id="TrichDB:TVAGG3_0275550"/>
<dbReference type="InterPro" id="IPR043129">
    <property type="entry name" value="ATPase_NBD"/>
</dbReference>
<proteinExistence type="inferred from homology"/>
<dbReference type="VEuPathDB" id="TrichDB:TVAG_495500"/>
<dbReference type="STRING" id="5722.A2DVJ3"/>
<dbReference type="eggNOG" id="KOG0676">
    <property type="taxonomic scope" value="Eukaryota"/>
</dbReference>
<dbReference type="CDD" id="cd10169">
    <property type="entry name" value="ASKHA_NBD_actin-like"/>
    <property type="match status" value="1"/>
</dbReference>
<sequence length="394" mass="44147">MNLFDNTYHALVYDLGSAMFRAGFAGSAYPEISVISAGMVKEEGSKEFLIGDDNILSKRLHNEIIPLVDESGLISNPDILSSFLQYTHQRLNEDDPHSMSAIFTQPAHMIVDSDFAKTWRTNIAQTAFETMDYANICITSDALLGAYAHCYHTATVIDFGWSSIRVVPVVEGKPLLGCVRYHICGGMVLSQMLVDRLKSRDIHVLDFSRGKNTKQQSSYIERRTSADILKQTCYFHTGEIEDETENIASINGQLVDVKNDMNFLSGIMWNKLDADQEENGSSDILPLNSLIEDAIYNAPDQYKKALWSNIVTCGGFSTIEGFQAKILDAFKYDKTFNRKVHFPMHEIVAGDFCVWTGGSILSSSPVFDRYLVSKADYADYGEELLKIKCEPSHE</sequence>
<dbReference type="KEGG" id="tva:4773538"/>
<evidence type="ECO:0000313" key="2">
    <source>
        <dbReference type="EMBL" id="EAY15535.1"/>
    </source>
</evidence>
<dbReference type="Gene3D" id="3.30.420.40">
    <property type="match status" value="2"/>
</dbReference>
<gene>
    <name evidence="2" type="ORF">TVAG_495500</name>
</gene>
<dbReference type="OrthoDB" id="5132116at2759"/>
<dbReference type="GO" id="GO:0005885">
    <property type="term" value="C:Arp2/3 protein complex"/>
    <property type="evidence" value="ECO:0000318"/>
    <property type="project" value="GO_Central"/>
</dbReference>
<reference evidence="2" key="1">
    <citation type="submission" date="2006-10" db="EMBL/GenBank/DDBJ databases">
        <authorList>
            <person name="Amadeo P."/>
            <person name="Zhao Q."/>
            <person name="Wortman J."/>
            <person name="Fraser-Liggett C."/>
            <person name="Carlton J."/>
        </authorList>
    </citation>
    <scope>NUCLEOTIDE SEQUENCE</scope>
    <source>
        <strain evidence="2">G3</strain>
    </source>
</reference>
<dbReference type="RefSeq" id="XP_001327758.1">
    <property type="nucleotide sequence ID" value="XM_001327723.1"/>
</dbReference>
<accession>A2DVJ3</accession>
<comment type="similarity">
    <text evidence="1">Belongs to the actin family.</text>
</comment>
<dbReference type="PANTHER" id="PTHR11937">
    <property type="entry name" value="ACTIN"/>
    <property type="match status" value="1"/>
</dbReference>
<keyword evidence="3" id="KW-1185">Reference proteome</keyword>
<dbReference type="InterPro" id="IPR004000">
    <property type="entry name" value="Actin"/>
</dbReference>
<dbReference type="Pfam" id="PF00022">
    <property type="entry name" value="Actin"/>
    <property type="match status" value="1"/>
</dbReference>
<evidence type="ECO:0000313" key="3">
    <source>
        <dbReference type="Proteomes" id="UP000001542"/>
    </source>
</evidence>
<dbReference type="Proteomes" id="UP000001542">
    <property type="component" value="Unassembled WGS sequence"/>
</dbReference>
<organism evidence="2 3">
    <name type="scientific">Trichomonas vaginalis (strain ATCC PRA-98 / G3)</name>
    <dbReference type="NCBI Taxonomy" id="412133"/>
    <lineage>
        <taxon>Eukaryota</taxon>
        <taxon>Metamonada</taxon>
        <taxon>Parabasalia</taxon>
        <taxon>Trichomonadida</taxon>
        <taxon>Trichomonadidae</taxon>
        <taxon>Trichomonas</taxon>
    </lineage>
</organism>
<dbReference type="Gene3D" id="3.90.640.10">
    <property type="entry name" value="Actin, Chain A, domain 4"/>
    <property type="match status" value="1"/>
</dbReference>
<reference evidence="2" key="2">
    <citation type="journal article" date="2007" name="Science">
        <title>Draft genome sequence of the sexually transmitted pathogen Trichomonas vaginalis.</title>
        <authorList>
            <person name="Carlton J.M."/>
            <person name="Hirt R.P."/>
            <person name="Silva J.C."/>
            <person name="Delcher A.L."/>
            <person name="Schatz M."/>
            <person name="Zhao Q."/>
            <person name="Wortman J.R."/>
            <person name="Bidwell S.L."/>
            <person name="Alsmark U.C.M."/>
            <person name="Besteiro S."/>
            <person name="Sicheritz-Ponten T."/>
            <person name="Noel C.J."/>
            <person name="Dacks J.B."/>
            <person name="Foster P.G."/>
            <person name="Simillion C."/>
            <person name="Van de Peer Y."/>
            <person name="Miranda-Saavedra D."/>
            <person name="Barton G.J."/>
            <person name="Westrop G.D."/>
            <person name="Mueller S."/>
            <person name="Dessi D."/>
            <person name="Fiori P.L."/>
            <person name="Ren Q."/>
            <person name="Paulsen I."/>
            <person name="Zhang H."/>
            <person name="Bastida-Corcuera F.D."/>
            <person name="Simoes-Barbosa A."/>
            <person name="Brown M.T."/>
            <person name="Hayes R.D."/>
            <person name="Mukherjee M."/>
            <person name="Okumura C.Y."/>
            <person name="Schneider R."/>
            <person name="Smith A.J."/>
            <person name="Vanacova S."/>
            <person name="Villalvazo M."/>
            <person name="Haas B.J."/>
            <person name="Pertea M."/>
            <person name="Feldblyum T.V."/>
            <person name="Utterback T.R."/>
            <person name="Shu C.L."/>
            <person name="Osoegawa K."/>
            <person name="de Jong P.J."/>
            <person name="Hrdy I."/>
            <person name="Horvathova L."/>
            <person name="Zubacova Z."/>
            <person name="Dolezal P."/>
            <person name="Malik S.B."/>
            <person name="Logsdon J.M. Jr."/>
            <person name="Henze K."/>
            <person name="Gupta A."/>
            <person name="Wang C.C."/>
            <person name="Dunne R.L."/>
            <person name="Upcroft J.A."/>
            <person name="Upcroft P."/>
            <person name="White O."/>
            <person name="Salzberg S.L."/>
            <person name="Tang P."/>
            <person name="Chiu C.-H."/>
            <person name="Lee Y.-S."/>
            <person name="Embley T.M."/>
            <person name="Coombs G.H."/>
            <person name="Mottram J.C."/>
            <person name="Tachezy J."/>
            <person name="Fraser-Liggett C.M."/>
            <person name="Johnson P.J."/>
        </authorList>
    </citation>
    <scope>NUCLEOTIDE SEQUENCE [LARGE SCALE GENOMIC DNA]</scope>
    <source>
        <strain evidence="2">G3</strain>
    </source>
</reference>
<name>A2DVJ3_TRIV3</name>
<dbReference type="SMR" id="A2DVJ3"/>
<dbReference type="GO" id="GO:0034314">
    <property type="term" value="P:Arp2/3 complex-mediated actin nucleation"/>
    <property type="evidence" value="ECO:0000318"/>
    <property type="project" value="GO_Central"/>
</dbReference>
<dbReference type="EMBL" id="DS113254">
    <property type="protein sequence ID" value="EAY15535.1"/>
    <property type="molecule type" value="Genomic_DNA"/>
</dbReference>
<protein>
    <submittedName>
        <fullName evidence="2">Actin family protein</fullName>
    </submittedName>
</protein>
<dbReference type="AlphaFoldDB" id="A2DVJ3"/>
<dbReference type="SMART" id="SM00268">
    <property type="entry name" value="ACTIN"/>
    <property type="match status" value="1"/>
</dbReference>
<dbReference type="SUPFAM" id="SSF53067">
    <property type="entry name" value="Actin-like ATPase domain"/>
    <property type="match status" value="2"/>
</dbReference>
<evidence type="ECO:0000256" key="1">
    <source>
        <dbReference type="RuleBase" id="RU000487"/>
    </source>
</evidence>
<dbReference type="InParanoid" id="A2DVJ3"/>